<keyword evidence="1" id="KW-0472">Membrane</keyword>
<feature type="transmembrane region" description="Helical" evidence="1">
    <location>
        <begin position="149"/>
        <end position="168"/>
    </location>
</feature>
<evidence type="ECO:0000313" key="3">
    <source>
        <dbReference type="Proteomes" id="UP000469670"/>
    </source>
</evidence>
<accession>A0A7K3S3A9</accession>
<comment type="caution">
    <text evidence="2">The sequence shown here is derived from an EMBL/GenBank/DDBJ whole genome shotgun (WGS) entry which is preliminary data.</text>
</comment>
<keyword evidence="1" id="KW-0812">Transmembrane</keyword>
<proteinExistence type="predicted"/>
<reference evidence="2 3" key="1">
    <citation type="submission" date="2020-01" db="EMBL/GenBank/DDBJ databases">
        <title>Insect and environment-associated Actinomycetes.</title>
        <authorList>
            <person name="Currrie C."/>
            <person name="Chevrette M."/>
            <person name="Carlson C."/>
            <person name="Stubbendieck R."/>
            <person name="Wendt-Pienkowski E."/>
        </authorList>
    </citation>
    <scope>NUCLEOTIDE SEQUENCE [LARGE SCALE GENOMIC DNA]</scope>
    <source>
        <strain evidence="2 3">SID7590</strain>
    </source>
</reference>
<feature type="transmembrane region" description="Helical" evidence="1">
    <location>
        <begin position="74"/>
        <end position="93"/>
    </location>
</feature>
<protein>
    <submittedName>
        <fullName evidence="2">Uncharacterized protein</fullName>
    </submittedName>
</protein>
<keyword evidence="1" id="KW-1133">Transmembrane helix</keyword>
<evidence type="ECO:0000313" key="2">
    <source>
        <dbReference type="EMBL" id="NEC21849.1"/>
    </source>
</evidence>
<dbReference type="EMBL" id="JAAGMP010001186">
    <property type="protein sequence ID" value="NEC21849.1"/>
    <property type="molecule type" value="Genomic_DNA"/>
</dbReference>
<evidence type="ECO:0000256" key="1">
    <source>
        <dbReference type="SAM" id="Phobius"/>
    </source>
</evidence>
<organism evidence="2 3">
    <name type="scientific">Streptomyces parvus</name>
    <dbReference type="NCBI Taxonomy" id="66428"/>
    <lineage>
        <taxon>Bacteria</taxon>
        <taxon>Bacillati</taxon>
        <taxon>Actinomycetota</taxon>
        <taxon>Actinomycetes</taxon>
        <taxon>Kitasatosporales</taxon>
        <taxon>Streptomycetaceae</taxon>
        <taxon>Streptomyces</taxon>
    </lineage>
</organism>
<gene>
    <name evidence="2" type="ORF">G3I50_26925</name>
</gene>
<name>A0A7K3S3A9_9ACTN</name>
<sequence>MDGPIFGLCSVLTLLSTAIALCRVVQQRRRKDVFRVSRRAHVIALASSFLGSVLAVPVVAEIVDHATVTELSSLISDIAAVVFCASLQVMILDWEYRELPHDVSIACRIGFVVVVSGLLIWQFRRTNPARLDLDLSTSYAQFNDVRTYLLTYLGFFAAAGAEVAMRAINLARAVWQQGRTAGAGLAVAAAGATFGVLYALSRGGYVIAYENGHAWPLTLDNVISPALAGLCIMGIAAGLSMAVLSNGRRPATLRNGVNA</sequence>
<feature type="transmembrane region" description="Helical" evidence="1">
    <location>
        <begin position="180"/>
        <end position="201"/>
    </location>
</feature>
<feature type="transmembrane region" description="Helical" evidence="1">
    <location>
        <begin position="105"/>
        <end position="123"/>
    </location>
</feature>
<dbReference type="Proteomes" id="UP000469670">
    <property type="component" value="Unassembled WGS sequence"/>
</dbReference>
<dbReference type="AlphaFoldDB" id="A0A7K3S3A9"/>
<feature type="transmembrane region" description="Helical" evidence="1">
    <location>
        <begin position="42"/>
        <end position="62"/>
    </location>
</feature>
<dbReference type="RefSeq" id="WP_164206202.1">
    <property type="nucleotide sequence ID" value="NZ_JAAGMP010001186.1"/>
</dbReference>
<feature type="transmembrane region" description="Helical" evidence="1">
    <location>
        <begin position="221"/>
        <end position="244"/>
    </location>
</feature>
<feature type="transmembrane region" description="Helical" evidence="1">
    <location>
        <begin position="5"/>
        <end position="22"/>
    </location>
</feature>